<accession>A0A9D9IAG9</accession>
<keyword evidence="1 6" id="KW-0540">Nuclease</keyword>
<gene>
    <name evidence="8" type="ORF">IAA72_02570</name>
</gene>
<keyword evidence="5 6" id="KW-0234">DNA repair</keyword>
<feature type="domain" description="DUF559" evidence="7">
    <location>
        <begin position="89"/>
        <end position="131"/>
    </location>
</feature>
<comment type="caution">
    <text evidence="8">The sequence shown here is derived from an EMBL/GenBank/DDBJ whole genome shotgun (WGS) entry which is preliminary data.</text>
</comment>
<comment type="function">
    <text evidence="6">May nick specific sequences that contain T:G mispairs resulting from m5C-deamination.</text>
</comment>
<name>A0A9D9IAG9_9SPIO</name>
<proteinExistence type="inferred from homology"/>
<evidence type="ECO:0000256" key="2">
    <source>
        <dbReference type="ARBA" id="ARBA00022759"/>
    </source>
</evidence>
<dbReference type="AlphaFoldDB" id="A0A9D9IAG9"/>
<organism evidence="8 9">
    <name type="scientific">Candidatus Ornithospirochaeta stercoravium</name>
    <dbReference type="NCBI Taxonomy" id="2840897"/>
    <lineage>
        <taxon>Bacteria</taxon>
        <taxon>Pseudomonadati</taxon>
        <taxon>Spirochaetota</taxon>
        <taxon>Spirochaetia</taxon>
        <taxon>Spirochaetales</taxon>
        <taxon>Spirochaetaceae</taxon>
        <taxon>Spirochaetaceae incertae sedis</taxon>
        <taxon>Candidatus Ornithospirochaeta</taxon>
    </lineage>
</organism>
<protein>
    <recommendedName>
        <fullName evidence="6">Very short patch repair endonuclease</fullName>
        <ecNumber evidence="6">3.1.-.-</ecNumber>
    </recommendedName>
</protein>
<evidence type="ECO:0000256" key="5">
    <source>
        <dbReference type="ARBA" id="ARBA00023204"/>
    </source>
</evidence>
<dbReference type="EC" id="3.1.-.-" evidence="6"/>
<evidence type="ECO:0000256" key="4">
    <source>
        <dbReference type="ARBA" id="ARBA00022801"/>
    </source>
</evidence>
<dbReference type="InterPro" id="IPR011335">
    <property type="entry name" value="Restrct_endonuc-II-like"/>
</dbReference>
<dbReference type="InterPro" id="IPR004603">
    <property type="entry name" value="DNA_mismatch_endonuc_vsr"/>
</dbReference>
<dbReference type="EMBL" id="JADIMF010000040">
    <property type="protein sequence ID" value="MBO8468651.1"/>
    <property type="molecule type" value="Genomic_DNA"/>
</dbReference>
<sequence length="149" mass="17903">MTEEQRSYNMSRIRGKNTSIEVILSHALWHRGLRFRKNSPHVYGHPDISVKKYKVAIFCDGDFWHGYDWENRRDEIKTNRDYWIPKIERNMQKDIEVNHVLTAMGYTVIRIWEHEIRKDVNDVADMIMNIIEEKKENLRMKTEAPDAIS</sequence>
<dbReference type="Pfam" id="PF03852">
    <property type="entry name" value="Vsr"/>
    <property type="match status" value="1"/>
</dbReference>
<keyword evidence="4 6" id="KW-0378">Hydrolase</keyword>
<dbReference type="CDD" id="cd00221">
    <property type="entry name" value="Vsr"/>
    <property type="match status" value="1"/>
</dbReference>
<reference evidence="8" key="1">
    <citation type="submission" date="2020-10" db="EMBL/GenBank/DDBJ databases">
        <authorList>
            <person name="Gilroy R."/>
        </authorList>
    </citation>
    <scope>NUCLEOTIDE SEQUENCE</scope>
    <source>
        <strain evidence="8">14700</strain>
    </source>
</reference>
<evidence type="ECO:0000256" key="3">
    <source>
        <dbReference type="ARBA" id="ARBA00022763"/>
    </source>
</evidence>
<dbReference type="Gene3D" id="3.40.960.10">
    <property type="entry name" value="VSR Endonuclease"/>
    <property type="match status" value="1"/>
</dbReference>
<evidence type="ECO:0000256" key="1">
    <source>
        <dbReference type="ARBA" id="ARBA00022722"/>
    </source>
</evidence>
<evidence type="ECO:0000313" key="9">
    <source>
        <dbReference type="Proteomes" id="UP000810292"/>
    </source>
</evidence>
<dbReference type="InterPro" id="IPR007569">
    <property type="entry name" value="DUF559"/>
</dbReference>
<keyword evidence="3 6" id="KW-0227">DNA damage</keyword>
<comment type="similarity">
    <text evidence="6">Belongs to the vsr family.</text>
</comment>
<dbReference type="Pfam" id="PF04480">
    <property type="entry name" value="DUF559"/>
    <property type="match status" value="1"/>
</dbReference>
<dbReference type="PIRSF" id="PIRSF018267">
    <property type="entry name" value="VSR_endonuc"/>
    <property type="match status" value="1"/>
</dbReference>
<keyword evidence="2 6" id="KW-0255">Endonuclease</keyword>
<dbReference type="GO" id="GO:0004519">
    <property type="term" value="F:endonuclease activity"/>
    <property type="evidence" value="ECO:0007669"/>
    <property type="project" value="UniProtKB-KW"/>
</dbReference>
<evidence type="ECO:0000313" key="8">
    <source>
        <dbReference type="EMBL" id="MBO8468651.1"/>
    </source>
</evidence>
<dbReference type="SUPFAM" id="SSF52980">
    <property type="entry name" value="Restriction endonuclease-like"/>
    <property type="match status" value="1"/>
</dbReference>
<dbReference type="GO" id="GO:0016787">
    <property type="term" value="F:hydrolase activity"/>
    <property type="evidence" value="ECO:0007669"/>
    <property type="project" value="UniProtKB-KW"/>
</dbReference>
<dbReference type="Proteomes" id="UP000810292">
    <property type="component" value="Unassembled WGS sequence"/>
</dbReference>
<dbReference type="NCBIfam" id="TIGR00632">
    <property type="entry name" value="vsr"/>
    <property type="match status" value="1"/>
</dbReference>
<evidence type="ECO:0000259" key="7">
    <source>
        <dbReference type="Pfam" id="PF04480"/>
    </source>
</evidence>
<dbReference type="GO" id="GO:0006298">
    <property type="term" value="P:mismatch repair"/>
    <property type="evidence" value="ECO:0007669"/>
    <property type="project" value="UniProtKB-UniRule"/>
</dbReference>
<evidence type="ECO:0000256" key="6">
    <source>
        <dbReference type="PIRNR" id="PIRNR018267"/>
    </source>
</evidence>
<reference evidence="8" key="2">
    <citation type="journal article" date="2021" name="PeerJ">
        <title>Extensive microbial diversity within the chicken gut microbiome revealed by metagenomics and culture.</title>
        <authorList>
            <person name="Gilroy R."/>
            <person name="Ravi A."/>
            <person name="Getino M."/>
            <person name="Pursley I."/>
            <person name="Horton D.L."/>
            <person name="Alikhan N.F."/>
            <person name="Baker D."/>
            <person name="Gharbi K."/>
            <person name="Hall N."/>
            <person name="Watson M."/>
            <person name="Adriaenssens E.M."/>
            <person name="Foster-Nyarko E."/>
            <person name="Jarju S."/>
            <person name="Secka A."/>
            <person name="Antonio M."/>
            <person name="Oren A."/>
            <person name="Chaudhuri R.R."/>
            <person name="La Ragione R."/>
            <person name="Hildebrand F."/>
            <person name="Pallen M.J."/>
        </authorList>
    </citation>
    <scope>NUCLEOTIDE SEQUENCE</scope>
    <source>
        <strain evidence="8">14700</strain>
    </source>
</reference>